<feature type="compositionally biased region" description="Low complexity" evidence="1">
    <location>
        <begin position="196"/>
        <end position="216"/>
    </location>
</feature>
<evidence type="ECO:0000256" key="2">
    <source>
        <dbReference type="SAM" id="Phobius"/>
    </source>
</evidence>
<reference evidence="4 5" key="2">
    <citation type="submission" date="2020-02" db="EMBL/GenBank/DDBJ databases">
        <title>Genome sequences of Thiorhodococcus mannitoliphagus and Thiorhodococcus minor, purple sulfur photosynthetic bacteria in the gammaproteobacterial family, Chromatiaceae.</title>
        <authorList>
            <person name="Aviles F.A."/>
            <person name="Meyer T.E."/>
            <person name="Kyndt J.A."/>
        </authorList>
    </citation>
    <scope>NUCLEOTIDE SEQUENCE [LARGE SCALE GENOMIC DNA]</scope>
    <source>
        <strain evidence="4 5">DSM 18266</strain>
    </source>
</reference>
<dbReference type="EMBL" id="JAAIJR010000116">
    <property type="protein sequence ID" value="NEX22671.1"/>
    <property type="molecule type" value="Genomic_DNA"/>
</dbReference>
<keyword evidence="5" id="KW-1185">Reference proteome</keyword>
<feature type="region of interest" description="Disordered" evidence="1">
    <location>
        <begin position="186"/>
        <end position="269"/>
    </location>
</feature>
<dbReference type="RefSeq" id="WP_164655766.1">
    <property type="nucleotide sequence ID" value="NZ_JAAIJR010000116.1"/>
</dbReference>
<evidence type="ECO:0000256" key="1">
    <source>
        <dbReference type="SAM" id="MobiDB-lite"/>
    </source>
</evidence>
<organism evidence="4 5">
    <name type="scientific">Thiorhodococcus mannitoliphagus</name>
    <dbReference type="NCBI Taxonomy" id="329406"/>
    <lineage>
        <taxon>Bacteria</taxon>
        <taxon>Pseudomonadati</taxon>
        <taxon>Pseudomonadota</taxon>
        <taxon>Gammaproteobacteria</taxon>
        <taxon>Chromatiales</taxon>
        <taxon>Chromatiaceae</taxon>
        <taxon>Thiorhodococcus</taxon>
    </lineage>
</organism>
<sequence length="269" mass="29996">MGHFYFLLTLGVIVLAAFVLSLQRGIKRRLQLPYVLDEALFTAPQRAFKGVLERAVGKQYEIYGKVHAIDVIGLRARLSQREQALALSRVGDRRFDFLICSKETTAILCAVNLAPRSRLRKLAPKDALDRICAAAGLPFVRFRESAHYSVVDIEEQIFAAMQARGTRPEVEDIHLDEATTLLRDLSQASVDEQRTPRAALPRLAPVAPGARVAPARRPSDGARRGSEPRRPKRRAPTLGSHEHHVVDDGPSFKIDGELDDDRPQASRRI</sequence>
<evidence type="ECO:0000313" key="4">
    <source>
        <dbReference type="EMBL" id="NEX22671.1"/>
    </source>
</evidence>
<accession>A0A6P1E059</accession>
<keyword evidence="2" id="KW-0812">Transmembrane</keyword>
<feature type="compositionally biased region" description="Basic and acidic residues" evidence="1">
    <location>
        <begin position="217"/>
        <end position="229"/>
    </location>
</feature>
<comment type="caution">
    <text evidence="4">The sequence shown here is derived from an EMBL/GenBank/DDBJ whole genome shotgun (WGS) entry which is preliminary data.</text>
</comment>
<dbReference type="InterPro" id="IPR024402">
    <property type="entry name" value="DUF2726"/>
</dbReference>
<evidence type="ECO:0000259" key="3">
    <source>
        <dbReference type="Pfam" id="PF10881"/>
    </source>
</evidence>
<evidence type="ECO:0000313" key="5">
    <source>
        <dbReference type="Proteomes" id="UP000471640"/>
    </source>
</evidence>
<protein>
    <submittedName>
        <fullName evidence="4">DUF2726 domain-containing protein</fullName>
    </submittedName>
</protein>
<reference evidence="5" key="1">
    <citation type="journal article" date="2020" name="Microbiol. Resour. Announc.">
        <title>Draft Genome Sequences of Thiorhodococcus mannitoliphagus and Thiorhodococcus minor, Purple Sulfur Photosynthetic Bacteria in the Gammaproteobacterial Family Chromatiaceae.</title>
        <authorList>
            <person name="Aviles F.A."/>
            <person name="Meyer T.E."/>
            <person name="Kyndt J.A."/>
        </authorList>
    </citation>
    <scope>NUCLEOTIDE SEQUENCE [LARGE SCALE GENOMIC DNA]</scope>
    <source>
        <strain evidence="5">DSM 18266</strain>
    </source>
</reference>
<keyword evidence="2" id="KW-1133">Transmembrane helix</keyword>
<proteinExistence type="predicted"/>
<keyword evidence="2" id="KW-0472">Membrane</keyword>
<feature type="transmembrane region" description="Helical" evidence="2">
    <location>
        <begin position="6"/>
        <end position="22"/>
    </location>
</feature>
<dbReference type="Pfam" id="PF10881">
    <property type="entry name" value="DUF2726"/>
    <property type="match status" value="1"/>
</dbReference>
<name>A0A6P1E059_9GAMM</name>
<feature type="domain" description="DUF2726" evidence="3">
    <location>
        <begin position="39"/>
        <end position="159"/>
    </location>
</feature>
<dbReference type="Proteomes" id="UP000471640">
    <property type="component" value="Unassembled WGS sequence"/>
</dbReference>
<dbReference type="AlphaFoldDB" id="A0A6P1E059"/>
<gene>
    <name evidence="4" type="ORF">G3480_20570</name>
</gene>